<protein>
    <recommendedName>
        <fullName evidence="4">C-deglycosylation enzyme beta subunit</fullName>
    </recommendedName>
</protein>
<comment type="caution">
    <text evidence="6">The sequence shown here is derived from an EMBL/GenBank/DDBJ whole genome shotgun (WGS) entry which is preliminary data.</text>
</comment>
<dbReference type="EMBL" id="RJUF01000184">
    <property type="protein sequence ID" value="MCP9765548.1"/>
    <property type="molecule type" value="Genomic_DNA"/>
</dbReference>
<evidence type="ECO:0000313" key="7">
    <source>
        <dbReference type="Proteomes" id="UP001204144"/>
    </source>
</evidence>
<dbReference type="Pfam" id="PF19906">
    <property type="entry name" value="CGDB"/>
    <property type="match status" value="1"/>
</dbReference>
<feature type="domain" description="C-glycoside deglycosidase beta subunit" evidence="5">
    <location>
        <begin position="6"/>
        <end position="108"/>
    </location>
</feature>
<dbReference type="InterPro" id="IPR045959">
    <property type="entry name" value="CGDB"/>
</dbReference>
<evidence type="ECO:0000313" key="6">
    <source>
        <dbReference type="EMBL" id="MCP9765548.1"/>
    </source>
</evidence>
<evidence type="ECO:0000259" key="5">
    <source>
        <dbReference type="Pfam" id="PF19906"/>
    </source>
</evidence>
<sequence>MGPLDKYILKDDALEATENGFQLKFQTHWYRALPLSCMDFNLKIDGKEIDKNDLKIKANGNEYRYDELLELDKEWLFVLDRGILEVEQPIEKGKTYDIEFKYDLYIPYILVGPQANPLLASSVVHKNLICQ</sequence>
<accession>A0AAE3KV10</accession>
<evidence type="ECO:0000256" key="2">
    <source>
        <dbReference type="ARBA" id="ARBA00023277"/>
    </source>
</evidence>
<keyword evidence="2" id="KW-0119">Carbohydrate metabolism</keyword>
<dbReference type="GO" id="GO:0016829">
    <property type="term" value="F:lyase activity"/>
    <property type="evidence" value="ECO:0007669"/>
    <property type="project" value="UniProtKB-KW"/>
</dbReference>
<comment type="similarity">
    <text evidence="3">Belongs to the C-glycoside deglycosidase beta subunit family.</text>
</comment>
<keyword evidence="1" id="KW-0456">Lyase</keyword>
<gene>
    <name evidence="6" type="ORF">EGI31_21645</name>
</gene>
<dbReference type="Proteomes" id="UP001204144">
    <property type="component" value="Unassembled WGS sequence"/>
</dbReference>
<organism evidence="6 7">
    <name type="scientific">Lacihabitans soyangensis</name>
    <dbReference type="NCBI Taxonomy" id="869394"/>
    <lineage>
        <taxon>Bacteria</taxon>
        <taxon>Pseudomonadati</taxon>
        <taxon>Bacteroidota</taxon>
        <taxon>Cytophagia</taxon>
        <taxon>Cytophagales</taxon>
        <taxon>Leadbetterellaceae</taxon>
        <taxon>Lacihabitans</taxon>
    </lineage>
</organism>
<proteinExistence type="inferred from homology"/>
<dbReference type="RefSeq" id="WP_255039263.1">
    <property type="nucleotide sequence ID" value="NZ_RJUF01000184.1"/>
</dbReference>
<evidence type="ECO:0000256" key="4">
    <source>
        <dbReference type="ARBA" id="ARBA00047208"/>
    </source>
</evidence>
<name>A0AAE3KV10_9BACT</name>
<evidence type="ECO:0000256" key="1">
    <source>
        <dbReference type="ARBA" id="ARBA00023239"/>
    </source>
</evidence>
<evidence type="ECO:0000256" key="3">
    <source>
        <dbReference type="ARBA" id="ARBA00046336"/>
    </source>
</evidence>
<dbReference type="AlphaFoldDB" id="A0AAE3KV10"/>
<reference evidence="6 7" key="1">
    <citation type="submission" date="2018-11" db="EMBL/GenBank/DDBJ databases">
        <title>Novel bacteria species description.</title>
        <authorList>
            <person name="Han J.-H."/>
        </authorList>
    </citation>
    <scope>NUCLEOTIDE SEQUENCE [LARGE SCALE GENOMIC DNA]</scope>
    <source>
        <strain evidence="6 7">KCTC23259</strain>
    </source>
</reference>
<keyword evidence="7" id="KW-1185">Reference proteome</keyword>